<dbReference type="GO" id="GO:0000049">
    <property type="term" value="F:tRNA binding"/>
    <property type="evidence" value="ECO:0007669"/>
    <property type="project" value="UniProtKB-KW"/>
</dbReference>
<keyword evidence="3 9" id="KW-0819">tRNA processing</keyword>
<dbReference type="GO" id="GO:0002143">
    <property type="term" value="P:tRNA wobble position uridine thiolation"/>
    <property type="evidence" value="ECO:0007669"/>
    <property type="project" value="TreeGrafter"/>
</dbReference>
<feature type="disulfide bond" description="Alternate" evidence="9">
    <location>
        <begin position="95"/>
        <end position="192"/>
    </location>
</feature>
<comment type="function">
    <text evidence="9">Catalyzes the 2-thiolation of uridine at the wobble position (U34) of tRNA, leading to the formation of s(2)U34.</text>
</comment>
<evidence type="ECO:0000256" key="4">
    <source>
        <dbReference type="ARBA" id="ARBA00022741"/>
    </source>
</evidence>
<dbReference type="Proteomes" id="UP000428260">
    <property type="component" value="Chromosome"/>
</dbReference>
<dbReference type="FunFam" id="2.30.30.280:FF:000001">
    <property type="entry name" value="tRNA-specific 2-thiouridylase MnmA"/>
    <property type="match status" value="1"/>
</dbReference>
<evidence type="ECO:0000256" key="1">
    <source>
        <dbReference type="ARBA" id="ARBA00022555"/>
    </source>
</evidence>
<dbReference type="Pfam" id="PF03054">
    <property type="entry name" value="tRNA_Me_trans"/>
    <property type="match status" value="1"/>
</dbReference>
<evidence type="ECO:0000256" key="9">
    <source>
        <dbReference type="HAMAP-Rule" id="MF_00144"/>
    </source>
</evidence>
<feature type="binding site" evidence="9">
    <location>
        <position position="35"/>
    </location>
    <ligand>
        <name>ATP</name>
        <dbReference type="ChEBI" id="CHEBI:30616"/>
    </ligand>
</feature>
<dbReference type="InterPro" id="IPR023382">
    <property type="entry name" value="MnmA-like_central_sf"/>
</dbReference>
<evidence type="ECO:0000259" key="11">
    <source>
        <dbReference type="Pfam" id="PF20259"/>
    </source>
</evidence>
<dbReference type="InterPro" id="IPR046884">
    <property type="entry name" value="MnmA-like_central"/>
</dbReference>
<evidence type="ECO:0000256" key="6">
    <source>
        <dbReference type="ARBA" id="ARBA00022884"/>
    </source>
</evidence>
<evidence type="ECO:0000256" key="8">
    <source>
        <dbReference type="ARBA" id="ARBA00051542"/>
    </source>
</evidence>
<evidence type="ECO:0000313" key="12">
    <source>
        <dbReference type="EMBL" id="QGY44240.1"/>
    </source>
</evidence>
<feature type="region of interest" description="Interaction with tRNA" evidence="9">
    <location>
        <begin position="297"/>
        <end position="298"/>
    </location>
</feature>
<dbReference type="AlphaFoldDB" id="A0A6I6JT03"/>
<keyword evidence="7 9" id="KW-1015">Disulfide bond</keyword>
<keyword evidence="5 9" id="KW-0067">ATP-binding</keyword>
<dbReference type="NCBIfam" id="TIGR00420">
    <property type="entry name" value="trmU"/>
    <property type="match status" value="1"/>
</dbReference>
<comment type="subcellular location">
    <subcellularLocation>
        <location evidence="9">Cytoplasm</location>
    </subcellularLocation>
</comment>
<feature type="site" description="Interaction with tRNA" evidence="9">
    <location>
        <position position="120"/>
    </location>
</feature>
<organism evidence="12 13">
    <name type="scientific">Maribellus comscasis</name>
    <dbReference type="NCBI Taxonomy" id="2681766"/>
    <lineage>
        <taxon>Bacteria</taxon>
        <taxon>Pseudomonadati</taxon>
        <taxon>Bacteroidota</taxon>
        <taxon>Bacteroidia</taxon>
        <taxon>Marinilabiliales</taxon>
        <taxon>Prolixibacteraceae</taxon>
        <taxon>Maribellus</taxon>
    </lineage>
</organism>
<dbReference type="Pfam" id="PF20258">
    <property type="entry name" value="tRNA_Me_trans_C"/>
    <property type="match status" value="1"/>
</dbReference>
<feature type="active site" description="Nucleophile" evidence="9">
    <location>
        <position position="95"/>
    </location>
</feature>
<keyword evidence="6 9" id="KW-0694">RNA-binding</keyword>
<keyword evidence="4 9" id="KW-0547">Nucleotide-binding</keyword>
<feature type="site" description="Interaction with tRNA" evidence="9">
    <location>
        <position position="330"/>
    </location>
</feature>
<feature type="domain" description="tRNA-specific 2-thiouridylase MnmA-like C-terminal" evidence="10">
    <location>
        <begin position="272"/>
        <end position="346"/>
    </location>
</feature>
<feature type="binding site" evidence="9">
    <location>
        <begin position="9"/>
        <end position="16"/>
    </location>
    <ligand>
        <name>ATP</name>
        <dbReference type="ChEBI" id="CHEBI:30616"/>
    </ligand>
</feature>
<dbReference type="Gene3D" id="3.40.50.620">
    <property type="entry name" value="HUPs"/>
    <property type="match status" value="1"/>
</dbReference>
<evidence type="ECO:0000256" key="2">
    <source>
        <dbReference type="ARBA" id="ARBA00022679"/>
    </source>
</evidence>
<dbReference type="SUPFAM" id="SSF52402">
    <property type="entry name" value="Adenine nucleotide alpha hydrolases-like"/>
    <property type="match status" value="1"/>
</dbReference>
<dbReference type="EC" id="2.8.1.13" evidence="9"/>
<reference evidence="12 13" key="1">
    <citation type="submission" date="2019-11" db="EMBL/GenBank/DDBJ databases">
        <authorList>
            <person name="Zheng R.K."/>
            <person name="Sun C.M."/>
        </authorList>
    </citation>
    <scope>NUCLEOTIDE SEQUENCE [LARGE SCALE GENOMIC DNA]</scope>
    <source>
        <strain evidence="12 13">WC007</strain>
    </source>
</reference>
<comment type="caution">
    <text evidence="9">Lacks conserved residue(s) required for the propagation of feature annotation.</text>
</comment>
<name>A0A6I6JT03_9BACT</name>
<dbReference type="GO" id="GO:0005524">
    <property type="term" value="F:ATP binding"/>
    <property type="evidence" value="ECO:0007669"/>
    <property type="project" value="UniProtKB-KW"/>
</dbReference>
<dbReference type="CDD" id="cd01998">
    <property type="entry name" value="MnmA_TRMU-like"/>
    <property type="match status" value="1"/>
</dbReference>
<dbReference type="InterPro" id="IPR014729">
    <property type="entry name" value="Rossmann-like_a/b/a_fold"/>
</dbReference>
<dbReference type="PANTHER" id="PTHR11933">
    <property type="entry name" value="TRNA 5-METHYLAMINOMETHYL-2-THIOURIDYLATE -METHYLTRANSFERASE"/>
    <property type="match status" value="1"/>
</dbReference>
<gene>
    <name evidence="9 12" type="primary">mnmA</name>
    <name evidence="12" type="ORF">GM418_11405</name>
</gene>
<dbReference type="InterPro" id="IPR046885">
    <property type="entry name" value="MnmA-like_C"/>
</dbReference>
<dbReference type="Gene3D" id="2.40.30.10">
    <property type="entry name" value="Translation factors"/>
    <property type="match status" value="1"/>
</dbReference>
<keyword evidence="1 9" id="KW-0820">tRNA-binding</keyword>
<evidence type="ECO:0000256" key="5">
    <source>
        <dbReference type="ARBA" id="ARBA00022840"/>
    </source>
</evidence>
<dbReference type="NCBIfam" id="NF001138">
    <property type="entry name" value="PRK00143.1"/>
    <property type="match status" value="1"/>
</dbReference>
<dbReference type="PANTHER" id="PTHR11933:SF5">
    <property type="entry name" value="MITOCHONDRIAL TRNA-SPECIFIC 2-THIOURIDYLASE 1"/>
    <property type="match status" value="1"/>
</dbReference>
<dbReference type="InterPro" id="IPR004506">
    <property type="entry name" value="MnmA-like"/>
</dbReference>
<dbReference type="EMBL" id="CP046401">
    <property type="protein sequence ID" value="QGY44240.1"/>
    <property type="molecule type" value="Genomic_DNA"/>
</dbReference>
<keyword evidence="2 9" id="KW-0808">Transferase</keyword>
<dbReference type="Pfam" id="PF20259">
    <property type="entry name" value="tRNA_Me_trans_M"/>
    <property type="match status" value="1"/>
</dbReference>
<comment type="catalytic activity">
    <reaction evidence="8 9">
        <text>S-sulfanyl-L-cysteinyl-[protein] + uridine(34) in tRNA + AH2 + ATP = 2-thiouridine(34) in tRNA + L-cysteinyl-[protein] + A + AMP + diphosphate + H(+)</text>
        <dbReference type="Rhea" id="RHEA:47032"/>
        <dbReference type="Rhea" id="RHEA-COMP:10131"/>
        <dbReference type="Rhea" id="RHEA-COMP:11726"/>
        <dbReference type="Rhea" id="RHEA-COMP:11727"/>
        <dbReference type="Rhea" id="RHEA-COMP:11728"/>
        <dbReference type="ChEBI" id="CHEBI:13193"/>
        <dbReference type="ChEBI" id="CHEBI:15378"/>
        <dbReference type="ChEBI" id="CHEBI:17499"/>
        <dbReference type="ChEBI" id="CHEBI:29950"/>
        <dbReference type="ChEBI" id="CHEBI:30616"/>
        <dbReference type="ChEBI" id="CHEBI:33019"/>
        <dbReference type="ChEBI" id="CHEBI:61963"/>
        <dbReference type="ChEBI" id="CHEBI:65315"/>
        <dbReference type="ChEBI" id="CHEBI:87170"/>
        <dbReference type="ChEBI" id="CHEBI:456215"/>
        <dbReference type="EC" id="2.8.1.13"/>
    </reaction>
</comment>
<evidence type="ECO:0000259" key="10">
    <source>
        <dbReference type="Pfam" id="PF20258"/>
    </source>
</evidence>
<sequence>MNKGRVLLGMSGGVDSSVAAMMLQNDGFEVVGLTFIFSELKGQNEIAVREAGKLAEEIGIKHFVCDLRSDFTKAIVNYFTQEYQNGRTPFPCAICNPELKFKNLLKNAEIYHCNYIATGHYARIKKHNGRQYIFEGTDTNKDQSFFLWGLGEDVLNKLILPLGGLNKTQTRTYANRLGFSYLSRKKDSLGICFIEENNYRKFLKSKGLESKPGYFVDIGGKVLGRHSGILNYTIGQRRGLGINANKPMFVSGISAATNEIVLSDYEDLYKNRILVSNMKCIDIQEFDKDRVFTVRIRYRLQNTPCKVELLQKGQAIIYLLEPVAMVANGQTAVFYDGDRVVGGGFIESSE</sequence>
<accession>A0A6I6JT03</accession>
<protein>
    <recommendedName>
        <fullName evidence="9">tRNA-specific 2-thiouridylase MnmA</fullName>
        <ecNumber evidence="9">2.8.1.13</ecNumber>
    </recommendedName>
</protein>
<evidence type="ECO:0000313" key="13">
    <source>
        <dbReference type="Proteomes" id="UP000428260"/>
    </source>
</evidence>
<dbReference type="GO" id="GO:0005737">
    <property type="term" value="C:cytoplasm"/>
    <property type="evidence" value="ECO:0007669"/>
    <property type="project" value="UniProtKB-SubCell"/>
</dbReference>
<dbReference type="HAMAP" id="MF_00144">
    <property type="entry name" value="tRNA_thiouridyl_MnmA"/>
    <property type="match status" value="1"/>
</dbReference>
<dbReference type="GO" id="GO:0103016">
    <property type="term" value="F:tRNA-uridine 2-sulfurtransferase activity"/>
    <property type="evidence" value="ECO:0007669"/>
    <property type="project" value="UniProtKB-EC"/>
</dbReference>
<proteinExistence type="inferred from homology"/>
<keyword evidence="9" id="KW-0963">Cytoplasm</keyword>
<feature type="domain" description="tRNA-specific 2-thiouridylase MnmA-like central" evidence="11">
    <location>
        <begin position="201"/>
        <end position="263"/>
    </location>
</feature>
<dbReference type="RefSeq" id="WP_158866144.1">
    <property type="nucleotide sequence ID" value="NZ_CP046401.1"/>
</dbReference>
<evidence type="ECO:0000256" key="7">
    <source>
        <dbReference type="ARBA" id="ARBA00023157"/>
    </source>
</evidence>
<feature type="active site" description="Cysteine persulfide intermediate" evidence="9">
    <location>
        <position position="192"/>
    </location>
</feature>
<feature type="region of interest" description="Interaction with tRNA" evidence="9">
    <location>
        <begin position="141"/>
        <end position="143"/>
    </location>
</feature>
<feature type="binding site" evidence="9">
    <location>
        <position position="119"/>
    </location>
    <ligand>
        <name>ATP</name>
        <dbReference type="ChEBI" id="CHEBI:30616"/>
    </ligand>
</feature>
<evidence type="ECO:0000256" key="3">
    <source>
        <dbReference type="ARBA" id="ARBA00022694"/>
    </source>
</evidence>
<comment type="similarity">
    <text evidence="9">Belongs to the MnmA/TRMU family.</text>
</comment>
<keyword evidence="13" id="KW-1185">Reference proteome</keyword>
<dbReference type="Gene3D" id="2.30.30.280">
    <property type="entry name" value="Adenine nucleotide alpha hydrolases-like domains"/>
    <property type="match status" value="1"/>
</dbReference>
<dbReference type="KEGG" id="mcos:GM418_11405"/>